<dbReference type="AlphaFoldDB" id="A0A177N7T1"/>
<dbReference type="Pfam" id="PF06945">
    <property type="entry name" value="DUF1289"/>
    <property type="match status" value="1"/>
</dbReference>
<dbReference type="Proteomes" id="UP000077857">
    <property type="component" value="Unassembled WGS sequence"/>
</dbReference>
<comment type="caution">
    <text evidence="2">The sequence shown here is derived from an EMBL/GenBank/DDBJ whole genome shotgun (WGS) entry which is preliminary data.</text>
</comment>
<sequence length="78" mass="8771">MKAETMLDTPPPVPSPCVRNCCLDDSDICLGCFRSLDEIRNWSNADNASREQILHRAAARRQSRPSPLFLTNKDPSLQ</sequence>
<dbReference type="EMBL" id="LUUJ01000093">
    <property type="protein sequence ID" value="OAI14118.1"/>
    <property type="molecule type" value="Genomic_DNA"/>
</dbReference>
<accession>A0A177N7T1</accession>
<proteinExistence type="predicted"/>
<dbReference type="InterPro" id="IPR010710">
    <property type="entry name" value="DUF1289"/>
</dbReference>
<evidence type="ECO:0000313" key="2">
    <source>
        <dbReference type="EMBL" id="OAI14118.1"/>
    </source>
</evidence>
<dbReference type="PANTHER" id="PTHR35175">
    <property type="entry name" value="DUF1289 DOMAIN-CONTAINING PROTEIN"/>
    <property type="match status" value="1"/>
</dbReference>
<gene>
    <name evidence="2" type="ORF">A1507_15680</name>
</gene>
<name>A0A177N7T1_9GAMM</name>
<feature type="region of interest" description="Disordered" evidence="1">
    <location>
        <begin position="56"/>
        <end position="78"/>
    </location>
</feature>
<evidence type="ECO:0000256" key="1">
    <source>
        <dbReference type="SAM" id="MobiDB-lite"/>
    </source>
</evidence>
<dbReference type="PANTHER" id="PTHR35175:SF2">
    <property type="entry name" value="DUF1289 DOMAIN-CONTAINING PROTEIN"/>
    <property type="match status" value="1"/>
</dbReference>
<organism evidence="2 3">
    <name type="scientific">Methylomonas koyamae</name>
    <dbReference type="NCBI Taxonomy" id="702114"/>
    <lineage>
        <taxon>Bacteria</taxon>
        <taxon>Pseudomonadati</taxon>
        <taxon>Pseudomonadota</taxon>
        <taxon>Gammaproteobacteria</taxon>
        <taxon>Methylococcales</taxon>
        <taxon>Methylococcaceae</taxon>
        <taxon>Methylomonas</taxon>
    </lineage>
</organism>
<protein>
    <recommendedName>
        <fullName evidence="4">DUF1289 domain-containing protein</fullName>
    </recommendedName>
</protein>
<evidence type="ECO:0000313" key="3">
    <source>
        <dbReference type="Proteomes" id="UP000077857"/>
    </source>
</evidence>
<evidence type="ECO:0008006" key="4">
    <source>
        <dbReference type="Google" id="ProtNLM"/>
    </source>
</evidence>
<reference evidence="2 3" key="1">
    <citation type="submission" date="2016-03" db="EMBL/GenBank/DDBJ databases">
        <authorList>
            <person name="Ploux O."/>
        </authorList>
    </citation>
    <scope>NUCLEOTIDE SEQUENCE [LARGE SCALE GENOMIC DNA]</scope>
    <source>
        <strain evidence="2 3">R-45378</strain>
    </source>
</reference>